<sequence length="420" mass="44842">MRLLAIETVQLGDYYVSRYEQVEAYGAQVSVLSGLADADHWPADRFRVAQSQHIGNLIALAVRWHQDTPFDGVFTFAESSVIAAAAVAEALGLPGIGVDAAQKSRNKFLMRLAHEAHGAAHPPFQPVGTLDEAQAAAARIGYPVILKPTLGAGSSFVFRVDSPGELARAFPQAWAGIQDMGFFTSEVQGLDLGPNGLLIEGFLDGREYLIEALCWDGQVTLGSIVDRVTVESATFDDDVHHAPTDLDDATIERVRQVVERGAVAQGLHRSVLHAEVRFHHGEPFLLEIAARPGGGGLDHMARISAGYCPIQSVIAFAVGERPAHAAYQRTARHTAAMVLLCPAGTIEAIHVPEDVRQDPALFFLKILARPGDVIRRPPAGNSILGFAGSTGTSFEDAMANAERAAQAIDVTLTEAVLAPA</sequence>
<keyword evidence="3 4" id="KW-0067">ATP-binding</keyword>
<dbReference type="GO" id="GO:0016874">
    <property type="term" value="F:ligase activity"/>
    <property type="evidence" value="ECO:0007669"/>
    <property type="project" value="UniProtKB-KW"/>
</dbReference>
<dbReference type="Pfam" id="PF18130">
    <property type="entry name" value="ATPgrasp_N"/>
    <property type="match status" value="1"/>
</dbReference>
<accession>A0A221T076</accession>
<dbReference type="Gene3D" id="3.30.470.20">
    <property type="entry name" value="ATP-grasp fold, B domain"/>
    <property type="match status" value="1"/>
</dbReference>
<keyword evidence="7" id="KW-1185">Reference proteome</keyword>
<dbReference type="PANTHER" id="PTHR43585">
    <property type="entry name" value="FUMIPYRROLE BIOSYNTHESIS PROTEIN C"/>
    <property type="match status" value="1"/>
</dbReference>
<evidence type="ECO:0000256" key="2">
    <source>
        <dbReference type="ARBA" id="ARBA00022741"/>
    </source>
</evidence>
<organism evidence="6 7">
    <name type="scientific">Deinococcus ficus</name>
    <dbReference type="NCBI Taxonomy" id="317577"/>
    <lineage>
        <taxon>Bacteria</taxon>
        <taxon>Thermotogati</taxon>
        <taxon>Deinococcota</taxon>
        <taxon>Deinococci</taxon>
        <taxon>Deinococcales</taxon>
        <taxon>Deinococcaceae</taxon>
        <taxon>Deinococcus</taxon>
    </lineage>
</organism>
<dbReference type="PROSITE" id="PS50975">
    <property type="entry name" value="ATP_GRASP"/>
    <property type="match status" value="1"/>
</dbReference>
<dbReference type="EMBL" id="CP021082">
    <property type="protein sequence ID" value="ASN82256.1"/>
    <property type="molecule type" value="Genomic_DNA"/>
</dbReference>
<keyword evidence="2 4" id="KW-0547">Nucleotide-binding</keyword>
<keyword evidence="6" id="KW-0614">Plasmid</keyword>
<keyword evidence="1 6" id="KW-0436">Ligase</keyword>
<geneLocation type="plasmid" evidence="7">
    <name>pdfi1</name>
</geneLocation>
<dbReference type="PANTHER" id="PTHR43585:SF2">
    <property type="entry name" value="ATP-GRASP ENZYME FSQD"/>
    <property type="match status" value="1"/>
</dbReference>
<dbReference type="InterPro" id="IPR041472">
    <property type="entry name" value="BL00235/CARNS1_N"/>
</dbReference>
<dbReference type="GO" id="GO:0046872">
    <property type="term" value="F:metal ion binding"/>
    <property type="evidence" value="ECO:0007669"/>
    <property type="project" value="InterPro"/>
</dbReference>
<evidence type="ECO:0000259" key="5">
    <source>
        <dbReference type="PROSITE" id="PS50975"/>
    </source>
</evidence>
<reference evidence="6 7" key="1">
    <citation type="submission" date="2017-05" db="EMBL/GenBank/DDBJ databases">
        <title>The complete genome sequence of Deinococcus ficus isolated from the rhizosphere of the Ficus religiosa L. in Taiwan.</title>
        <authorList>
            <person name="Wu K.-M."/>
            <person name="Liao T.-L."/>
            <person name="Liu Y.-M."/>
            <person name="Young C.-C."/>
            <person name="Tsai S.-F."/>
        </authorList>
    </citation>
    <scope>NUCLEOTIDE SEQUENCE [LARGE SCALE GENOMIC DNA]</scope>
    <source>
        <strain evidence="6 7">CC-FR2-10</strain>
        <plasmid evidence="7">pdfi1</plasmid>
    </source>
</reference>
<dbReference type="Pfam" id="PF13535">
    <property type="entry name" value="ATP-grasp_4"/>
    <property type="match status" value="1"/>
</dbReference>
<evidence type="ECO:0000256" key="3">
    <source>
        <dbReference type="ARBA" id="ARBA00022840"/>
    </source>
</evidence>
<protein>
    <submittedName>
        <fullName evidence="6">Carboxylate--amine ligase</fullName>
    </submittedName>
</protein>
<proteinExistence type="predicted"/>
<feature type="domain" description="ATP-grasp" evidence="5">
    <location>
        <begin position="111"/>
        <end position="318"/>
    </location>
</feature>
<dbReference type="SUPFAM" id="SSF56059">
    <property type="entry name" value="Glutathione synthetase ATP-binding domain-like"/>
    <property type="match status" value="1"/>
</dbReference>
<dbReference type="Pfam" id="PF18603">
    <property type="entry name" value="LAL_C2"/>
    <property type="match status" value="1"/>
</dbReference>
<evidence type="ECO:0000313" key="7">
    <source>
        <dbReference type="Proteomes" id="UP000259030"/>
    </source>
</evidence>
<dbReference type="InterPro" id="IPR040570">
    <property type="entry name" value="LAL_C2"/>
</dbReference>
<dbReference type="RefSeq" id="WP_027464028.1">
    <property type="nucleotide sequence ID" value="NZ_CP021082.1"/>
</dbReference>
<dbReference type="InterPro" id="IPR052032">
    <property type="entry name" value="ATP-dep_AA_Ligase"/>
</dbReference>
<evidence type="ECO:0000256" key="1">
    <source>
        <dbReference type="ARBA" id="ARBA00022598"/>
    </source>
</evidence>
<dbReference type="Gene3D" id="3.40.50.20">
    <property type="match status" value="1"/>
</dbReference>
<dbReference type="GO" id="GO:0005524">
    <property type="term" value="F:ATP binding"/>
    <property type="evidence" value="ECO:0007669"/>
    <property type="project" value="UniProtKB-UniRule"/>
</dbReference>
<evidence type="ECO:0000256" key="4">
    <source>
        <dbReference type="PROSITE-ProRule" id="PRU00409"/>
    </source>
</evidence>
<evidence type="ECO:0000313" key="6">
    <source>
        <dbReference type="EMBL" id="ASN82256.1"/>
    </source>
</evidence>
<dbReference type="STRING" id="317577.GCA_000419625_02935"/>
<dbReference type="InterPro" id="IPR011761">
    <property type="entry name" value="ATP-grasp"/>
</dbReference>
<dbReference type="Proteomes" id="UP000259030">
    <property type="component" value="Plasmid pDFI1"/>
</dbReference>
<dbReference type="AlphaFoldDB" id="A0A221T076"/>
<dbReference type="KEGG" id="dfc:DFI_13735"/>
<gene>
    <name evidence="6" type="ORF">DFI_13735</name>
</gene>
<name>A0A221T076_9DEIO</name>